<feature type="region of interest" description="Disordered" evidence="2">
    <location>
        <begin position="1"/>
        <end position="136"/>
    </location>
</feature>
<protein>
    <submittedName>
        <fullName evidence="3">Protein FAM89B</fullName>
    </submittedName>
</protein>
<accession>A0A226EQN5</accession>
<dbReference type="OrthoDB" id="1681166at2759"/>
<feature type="compositionally biased region" description="Low complexity" evidence="2">
    <location>
        <begin position="41"/>
        <end position="54"/>
    </location>
</feature>
<feature type="region of interest" description="Disordered" evidence="2">
    <location>
        <begin position="221"/>
        <end position="287"/>
    </location>
</feature>
<evidence type="ECO:0000256" key="1">
    <source>
        <dbReference type="ARBA" id="ARBA00038125"/>
    </source>
</evidence>
<dbReference type="PANTHER" id="PTHR46949">
    <property type="entry name" value="LEUCINE REPEAT ADAPTER PROTEIN 25"/>
    <property type="match status" value="1"/>
</dbReference>
<organism evidence="3 4">
    <name type="scientific">Folsomia candida</name>
    <name type="common">Springtail</name>
    <dbReference type="NCBI Taxonomy" id="158441"/>
    <lineage>
        <taxon>Eukaryota</taxon>
        <taxon>Metazoa</taxon>
        <taxon>Ecdysozoa</taxon>
        <taxon>Arthropoda</taxon>
        <taxon>Hexapoda</taxon>
        <taxon>Collembola</taxon>
        <taxon>Entomobryomorpha</taxon>
        <taxon>Isotomoidea</taxon>
        <taxon>Isotomidae</taxon>
        <taxon>Proisotominae</taxon>
        <taxon>Folsomia</taxon>
    </lineage>
</organism>
<dbReference type="AlphaFoldDB" id="A0A226EQN5"/>
<keyword evidence="4" id="KW-1185">Reference proteome</keyword>
<feature type="compositionally biased region" description="Low complexity" evidence="2">
    <location>
        <begin position="75"/>
        <end position="84"/>
    </location>
</feature>
<feature type="compositionally biased region" description="Low complexity" evidence="2">
    <location>
        <begin position="105"/>
        <end position="117"/>
    </location>
</feature>
<dbReference type="OMA" id="MPMFHST"/>
<comment type="caution">
    <text evidence="3">The sequence shown here is derived from an EMBL/GenBank/DDBJ whole genome shotgun (WGS) entry which is preliminary data.</text>
</comment>
<dbReference type="PANTHER" id="PTHR46949:SF1">
    <property type="entry name" value="AT07979P2"/>
    <property type="match status" value="1"/>
</dbReference>
<evidence type="ECO:0000256" key="2">
    <source>
        <dbReference type="SAM" id="MobiDB-lite"/>
    </source>
</evidence>
<reference evidence="3 4" key="1">
    <citation type="submission" date="2015-12" db="EMBL/GenBank/DDBJ databases">
        <title>The genome of Folsomia candida.</title>
        <authorList>
            <person name="Faddeeva A."/>
            <person name="Derks M.F."/>
            <person name="Anvar Y."/>
            <person name="Smit S."/>
            <person name="Van Straalen N."/>
            <person name="Roelofs D."/>
        </authorList>
    </citation>
    <scope>NUCLEOTIDE SEQUENCE [LARGE SCALE GENOMIC DNA]</scope>
    <source>
        <strain evidence="3 4">VU population</strain>
        <tissue evidence="3">Whole body</tissue>
    </source>
</reference>
<feature type="compositionally biased region" description="Low complexity" evidence="2">
    <location>
        <begin position="278"/>
        <end position="287"/>
    </location>
</feature>
<proteinExistence type="inferred from homology"/>
<comment type="similarity">
    <text evidence="1">Belongs to the FAM89 family.</text>
</comment>
<dbReference type="Proteomes" id="UP000198287">
    <property type="component" value="Unassembled WGS sequence"/>
</dbReference>
<gene>
    <name evidence="3" type="ORF">Fcan01_04363</name>
</gene>
<name>A0A226EQN5_FOLCA</name>
<evidence type="ECO:0000313" key="3">
    <source>
        <dbReference type="EMBL" id="OXA59943.1"/>
    </source>
</evidence>
<evidence type="ECO:0000313" key="4">
    <source>
        <dbReference type="Proteomes" id="UP000198287"/>
    </source>
</evidence>
<sequence>MNTSLSSLLHLQGLPPLPRSLSGYGNPPSQSHKSVPPCHGSPQNFSQSQNFKSSIGMGQSQRGPVPPPRPHSRRSSSSGSSFRASPEHNVTSNRGIIGAPPEVMRSSPRSLSSSPHSPHIDSGLGRSSADSFSEPPPRAFVRVVKSPTSGNKLDAQLSQLRRDMQHLRHQDMSLLGHLLQINQGIQDLKNVLVPPPQPAPSMPMFHSTPVGYSSAMYGNLNPLPPRNPNRKLHHPSPVSRGAKLFARRSSSDKMMSDGELASLGAVGGLREKDEDSDSLSSLEFGDV</sequence>
<dbReference type="EMBL" id="LNIX01000002">
    <property type="protein sequence ID" value="OXA59943.1"/>
    <property type="molecule type" value="Genomic_DNA"/>
</dbReference>